<keyword evidence="1" id="KW-1015">Disulfide bond</keyword>
<dbReference type="AlphaFoldDB" id="A0A815Y242"/>
<keyword evidence="1" id="KW-0245">EGF-like domain</keyword>
<feature type="domain" description="EGF-like" evidence="2">
    <location>
        <begin position="1"/>
        <end position="23"/>
    </location>
</feature>
<evidence type="ECO:0000259" key="2">
    <source>
        <dbReference type="PROSITE" id="PS50026"/>
    </source>
</evidence>
<organism evidence="4 5">
    <name type="scientific">Rotaria sordida</name>
    <dbReference type="NCBI Taxonomy" id="392033"/>
    <lineage>
        <taxon>Eukaryota</taxon>
        <taxon>Metazoa</taxon>
        <taxon>Spiralia</taxon>
        <taxon>Gnathifera</taxon>
        <taxon>Rotifera</taxon>
        <taxon>Eurotatoria</taxon>
        <taxon>Bdelloidea</taxon>
        <taxon>Philodinida</taxon>
        <taxon>Philodinidae</taxon>
        <taxon>Rotaria</taxon>
    </lineage>
</organism>
<dbReference type="PROSITE" id="PS01186">
    <property type="entry name" value="EGF_2"/>
    <property type="match status" value="1"/>
</dbReference>
<dbReference type="PROSITE" id="PS00022">
    <property type="entry name" value="EGF_1"/>
    <property type="match status" value="1"/>
</dbReference>
<evidence type="ECO:0000256" key="1">
    <source>
        <dbReference type="PROSITE-ProRule" id="PRU00076"/>
    </source>
</evidence>
<evidence type="ECO:0000313" key="4">
    <source>
        <dbReference type="EMBL" id="CAF1564699.1"/>
    </source>
</evidence>
<proteinExistence type="predicted"/>
<dbReference type="InterPro" id="IPR000742">
    <property type="entry name" value="EGF"/>
</dbReference>
<accession>A0A815Y242</accession>
<feature type="disulfide bond" evidence="1">
    <location>
        <begin position="13"/>
        <end position="22"/>
    </location>
</feature>
<evidence type="ECO:0000313" key="5">
    <source>
        <dbReference type="Proteomes" id="UP000663870"/>
    </source>
</evidence>
<dbReference type="EMBL" id="CAJNOL010003493">
    <property type="protein sequence ID" value="CAF1564699.1"/>
    <property type="molecule type" value="Genomic_DNA"/>
</dbReference>
<dbReference type="SUPFAM" id="SSF57196">
    <property type="entry name" value="EGF/Laminin"/>
    <property type="match status" value="1"/>
</dbReference>
<dbReference type="Proteomes" id="UP000663870">
    <property type="component" value="Unassembled WGS sequence"/>
</dbReference>
<reference evidence="4" key="1">
    <citation type="submission" date="2021-02" db="EMBL/GenBank/DDBJ databases">
        <authorList>
            <person name="Nowell W R."/>
        </authorList>
    </citation>
    <scope>NUCLEOTIDE SEQUENCE</scope>
</reference>
<dbReference type="Gene3D" id="2.10.25.10">
    <property type="entry name" value="Laminin"/>
    <property type="match status" value="1"/>
</dbReference>
<gene>
    <name evidence="4" type="ORF">JXQ802_LOCUS44664</name>
    <name evidence="3" type="ORF">PYM288_LOCUS29221</name>
</gene>
<dbReference type="PROSITE" id="PS50026">
    <property type="entry name" value="EGF_3"/>
    <property type="match status" value="1"/>
</dbReference>
<comment type="caution">
    <text evidence="1">Lacks conserved residue(s) required for the propagation of feature annotation.</text>
</comment>
<keyword evidence="5" id="KW-1185">Reference proteome</keyword>
<protein>
    <recommendedName>
        <fullName evidence="2">EGF-like domain-containing protein</fullName>
    </recommendedName>
</protein>
<dbReference type="Proteomes" id="UP000663854">
    <property type="component" value="Unassembled WGS sequence"/>
</dbReference>
<sequence>MLLVRIMPFICICPKGFSGERCEIVDSKIILSFHKDIILPQTMFVHFIRAIDNGSHENGSTFKTIVTNQKSIIIQWSYPFHVAFVDFFQ</sequence>
<evidence type="ECO:0000313" key="3">
    <source>
        <dbReference type="EMBL" id="CAF1287650.1"/>
    </source>
</evidence>
<dbReference type="EMBL" id="CAJNOH010002334">
    <property type="protein sequence ID" value="CAF1287650.1"/>
    <property type="molecule type" value="Genomic_DNA"/>
</dbReference>
<comment type="caution">
    <text evidence="4">The sequence shown here is derived from an EMBL/GenBank/DDBJ whole genome shotgun (WGS) entry which is preliminary data.</text>
</comment>
<name>A0A815Y242_9BILA</name>
<dbReference type="CDD" id="cd00054">
    <property type="entry name" value="EGF_CA"/>
    <property type="match status" value="1"/>
</dbReference>